<dbReference type="Pfam" id="PF21790">
    <property type="entry name" value="OGG"/>
    <property type="match status" value="1"/>
</dbReference>
<name>A0A317QG53_9ACTN</name>
<evidence type="ECO:0000313" key="2">
    <source>
        <dbReference type="Proteomes" id="UP000246661"/>
    </source>
</evidence>
<gene>
    <name evidence="1" type="ORF">JD79_00885</name>
</gene>
<accession>A0A317QG53</accession>
<protein>
    <submittedName>
        <fullName evidence="1">Uncharacterized protein</fullName>
    </submittedName>
</protein>
<dbReference type="InterPro" id="IPR048868">
    <property type="entry name" value="OGG-like_put"/>
</dbReference>
<comment type="caution">
    <text evidence="1">The sequence shown here is derived from an EMBL/GenBank/DDBJ whole genome shotgun (WGS) entry which is preliminary data.</text>
</comment>
<proteinExistence type="predicted"/>
<keyword evidence="2" id="KW-1185">Reference proteome</keyword>
<sequence>MPRRALIYTRPDRLPHPLIEARLAAAVDAMRRGTPEDGYRLLLRTRDNLGEQSGAVKYLGPSFFTKVLHNADADPATGRPGRALILDRFVVIAVNHLEGWGQRETVAWAPETYTRWLAYAREQAAVPDGPGSAPVRIDAVERAVFRLGRFLYEQRRSPRHRRPS</sequence>
<evidence type="ECO:0000313" key="1">
    <source>
        <dbReference type="EMBL" id="PWW21747.1"/>
    </source>
</evidence>
<dbReference type="OrthoDB" id="4077754at2"/>
<dbReference type="EMBL" id="QGTX01000001">
    <property type="protein sequence ID" value="PWW21747.1"/>
    <property type="molecule type" value="Genomic_DNA"/>
</dbReference>
<reference evidence="2" key="1">
    <citation type="submission" date="2018-05" db="EMBL/GenBank/DDBJ databases">
        <authorList>
            <person name="Klenk H.-P."/>
            <person name="Huntemann M."/>
            <person name="Clum A."/>
            <person name="Pillay M."/>
            <person name="Palaniappan K."/>
            <person name="Varghese N."/>
            <person name="Mikhailova N."/>
            <person name="Stamatis D."/>
            <person name="Reddy T."/>
            <person name="Daum C."/>
            <person name="Shapiro N."/>
            <person name="Ivanova N."/>
            <person name="Kyrpides N."/>
            <person name="Woyke T."/>
        </authorList>
    </citation>
    <scope>NUCLEOTIDE SEQUENCE [LARGE SCALE GENOMIC DNA]</scope>
    <source>
        <strain evidence="2">DSM 45417</strain>
    </source>
</reference>
<dbReference type="Proteomes" id="UP000246661">
    <property type="component" value="Unassembled WGS sequence"/>
</dbReference>
<organism evidence="1 2">
    <name type="scientific">Geodermatophilus normandii</name>
    <dbReference type="NCBI Taxonomy" id="1137989"/>
    <lineage>
        <taxon>Bacteria</taxon>
        <taxon>Bacillati</taxon>
        <taxon>Actinomycetota</taxon>
        <taxon>Actinomycetes</taxon>
        <taxon>Geodermatophilales</taxon>
        <taxon>Geodermatophilaceae</taxon>
        <taxon>Geodermatophilus</taxon>
    </lineage>
</organism>
<dbReference type="AlphaFoldDB" id="A0A317QG53"/>